<dbReference type="NCBIfam" id="TIGR01930">
    <property type="entry name" value="AcCoA-C-Actrans"/>
    <property type="match status" value="1"/>
</dbReference>
<dbReference type="Pfam" id="PF00108">
    <property type="entry name" value="Thiolase_N"/>
    <property type="match status" value="1"/>
</dbReference>
<evidence type="ECO:0000259" key="5">
    <source>
        <dbReference type="Pfam" id="PF00108"/>
    </source>
</evidence>
<organism evidence="7 8">
    <name type="scientific">Rhizobium meliloti</name>
    <name type="common">Ensifer meliloti</name>
    <name type="synonym">Sinorhizobium meliloti</name>
    <dbReference type="NCBI Taxonomy" id="382"/>
    <lineage>
        <taxon>Bacteria</taxon>
        <taxon>Pseudomonadati</taxon>
        <taxon>Pseudomonadota</taxon>
        <taxon>Alphaproteobacteria</taxon>
        <taxon>Hyphomicrobiales</taxon>
        <taxon>Rhizobiaceae</taxon>
        <taxon>Sinorhizobium/Ensifer group</taxon>
        <taxon>Sinorhizobium</taxon>
    </lineage>
</organism>
<dbReference type="Gene3D" id="3.40.47.10">
    <property type="match status" value="2"/>
</dbReference>
<keyword evidence="3 4" id="KW-0012">Acyltransferase</keyword>
<reference evidence="7 8" key="1">
    <citation type="submission" date="2017-06" db="EMBL/GenBank/DDBJ databases">
        <title>Ensifer strains isolated from leguminous trees and herbs display diverse denitrification phenotypes with some acting as strong N2O sinks.</title>
        <authorList>
            <person name="Woliy K."/>
            <person name="Mania D."/>
            <person name="Bakken L.R."/>
            <person name="Frostegard A."/>
        </authorList>
    </citation>
    <scope>NUCLEOTIDE SEQUENCE [LARGE SCALE GENOMIC DNA]</scope>
    <source>
        <strain evidence="7 8">AC50a</strain>
    </source>
</reference>
<dbReference type="SUPFAM" id="SSF53901">
    <property type="entry name" value="Thiolase-like"/>
    <property type="match status" value="2"/>
</dbReference>
<dbReference type="GO" id="GO:0005737">
    <property type="term" value="C:cytoplasm"/>
    <property type="evidence" value="ECO:0007669"/>
    <property type="project" value="UniProtKB-ARBA"/>
</dbReference>
<name>A0A2J0Z878_RHIML</name>
<dbReference type="EC" id="2.3.1.9" evidence="7"/>
<dbReference type="PANTHER" id="PTHR43853:SF3">
    <property type="entry name" value="ACETYL-COA C-ACETYLTRANSFERASE YHFS-RELATED"/>
    <property type="match status" value="1"/>
</dbReference>
<dbReference type="GO" id="GO:0010124">
    <property type="term" value="P:phenylacetate catabolic process"/>
    <property type="evidence" value="ECO:0007669"/>
    <property type="project" value="TreeGrafter"/>
</dbReference>
<dbReference type="AlphaFoldDB" id="A0A2J0Z878"/>
<dbReference type="InterPro" id="IPR020617">
    <property type="entry name" value="Thiolase_C"/>
</dbReference>
<comment type="caution">
    <text evidence="7">The sequence shown here is derived from an EMBL/GenBank/DDBJ whole genome shotgun (WGS) entry which is preliminary data.</text>
</comment>
<protein>
    <submittedName>
        <fullName evidence="7">Acetyl-CoA acetyltransferase</fullName>
        <ecNumber evidence="7">2.3.1.9</ecNumber>
    </submittedName>
</protein>
<feature type="domain" description="Thiolase C-terminal" evidence="6">
    <location>
        <begin position="273"/>
        <end position="387"/>
    </location>
</feature>
<dbReference type="InterPro" id="IPR020616">
    <property type="entry name" value="Thiolase_N"/>
</dbReference>
<dbReference type="GO" id="GO:0006635">
    <property type="term" value="P:fatty acid beta-oxidation"/>
    <property type="evidence" value="ECO:0007669"/>
    <property type="project" value="TreeGrafter"/>
</dbReference>
<dbReference type="InterPro" id="IPR016039">
    <property type="entry name" value="Thiolase-like"/>
</dbReference>
<dbReference type="PIRSF" id="PIRSF000429">
    <property type="entry name" value="Ac-CoA_Ac_transf"/>
    <property type="match status" value="1"/>
</dbReference>
<dbReference type="Pfam" id="PF02803">
    <property type="entry name" value="Thiolase_C"/>
    <property type="match status" value="1"/>
</dbReference>
<evidence type="ECO:0000313" key="7">
    <source>
        <dbReference type="EMBL" id="PJR16668.1"/>
    </source>
</evidence>
<feature type="domain" description="Thiolase N-terminal" evidence="5">
    <location>
        <begin position="12"/>
        <end position="256"/>
    </location>
</feature>
<dbReference type="Proteomes" id="UP000231987">
    <property type="component" value="Unassembled WGS sequence"/>
</dbReference>
<dbReference type="RefSeq" id="WP_100669185.1">
    <property type="nucleotide sequence ID" value="NZ_NJGD01000001.1"/>
</dbReference>
<evidence type="ECO:0000313" key="8">
    <source>
        <dbReference type="Proteomes" id="UP000231987"/>
    </source>
</evidence>
<keyword evidence="2 4" id="KW-0808">Transferase</keyword>
<accession>A0A2J0Z878</accession>
<dbReference type="InterPro" id="IPR020613">
    <property type="entry name" value="Thiolase_CS"/>
</dbReference>
<evidence type="ECO:0000256" key="2">
    <source>
        <dbReference type="ARBA" id="ARBA00022679"/>
    </source>
</evidence>
<dbReference type="EMBL" id="NJGD01000001">
    <property type="protein sequence ID" value="PJR16668.1"/>
    <property type="molecule type" value="Genomic_DNA"/>
</dbReference>
<evidence type="ECO:0000256" key="1">
    <source>
        <dbReference type="ARBA" id="ARBA00010982"/>
    </source>
</evidence>
<sequence length="397" mass="40682">MNASSDPDRTPVVIAALRTPVGRVNGSLAAIEPASLAALLIERIIADTGIDRAEIDDVIVGNAANSAGNLARLAALEAGLPVAIPGVTVDRQCGSGLEAIVLAARQIQAGAGRFYLAGGTESASRAHIRLRPPLTRGEEPHPVQRARMAPDSIGDPDMGVAAENVAAACGISRERQDRFALESHRRAVAAEAAGRFSREIVPVPTSSGPVAKDECPRANASGETLSRLRPVFVAGGTVTAGNACPVNDGAAMVLMTNLAEARRRGVAFGLVFTDAATAGVEPKLLGLGPVPAMAKLRARNPALDVARVDFIEFNEAFASQVLGSLDQLDIAPERVNSDGGAIALGHPYGASGAILVVRLFSQMFAASSPAEGLAMMGIGGGMGIAAHFSSCRPDQAA</sequence>
<dbReference type="InterPro" id="IPR002155">
    <property type="entry name" value="Thiolase"/>
</dbReference>
<dbReference type="PANTHER" id="PTHR43853">
    <property type="entry name" value="3-KETOACYL-COA THIOLASE, PEROXISOMAL"/>
    <property type="match status" value="1"/>
</dbReference>
<proteinExistence type="inferred from homology"/>
<dbReference type="CDD" id="cd00751">
    <property type="entry name" value="thiolase"/>
    <property type="match status" value="1"/>
</dbReference>
<evidence type="ECO:0000256" key="4">
    <source>
        <dbReference type="RuleBase" id="RU003557"/>
    </source>
</evidence>
<evidence type="ECO:0000256" key="3">
    <source>
        <dbReference type="ARBA" id="ARBA00023315"/>
    </source>
</evidence>
<dbReference type="GO" id="GO:0003985">
    <property type="term" value="F:acetyl-CoA C-acetyltransferase activity"/>
    <property type="evidence" value="ECO:0007669"/>
    <property type="project" value="UniProtKB-EC"/>
</dbReference>
<evidence type="ECO:0000259" key="6">
    <source>
        <dbReference type="Pfam" id="PF02803"/>
    </source>
</evidence>
<comment type="similarity">
    <text evidence="1 4">Belongs to the thiolase-like superfamily. Thiolase family.</text>
</comment>
<dbReference type="InterPro" id="IPR050215">
    <property type="entry name" value="Thiolase-like_sf_Thiolase"/>
</dbReference>
<dbReference type="PROSITE" id="PS00737">
    <property type="entry name" value="THIOLASE_2"/>
    <property type="match status" value="1"/>
</dbReference>
<gene>
    <name evidence="7" type="ORF">CEJ86_00155</name>
</gene>